<evidence type="ECO:0000313" key="4">
    <source>
        <dbReference type="Proteomes" id="UP000534783"/>
    </source>
</evidence>
<dbReference type="AlphaFoldDB" id="A0A7X6DTC4"/>
<dbReference type="PROSITE" id="PS50994">
    <property type="entry name" value="INTEGRASE"/>
    <property type="match status" value="1"/>
</dbReference>
<dbReference type="Pfam" id="PF13683">
    <property type="entry name" value="rve_3"/>
    <property type="match status" value="1"/>
</dbReference>
<feature type="compositionally biased region" description="Gly residues" evidence="1">
    <location>
        <begin position="1"/>
        <end position="10"/>
    </location>
</feature>
<dbReference type="EMBL" id="VTOW01000004">
    <property type="protein sequence ID" value="NKE72799.1"/>
    <property type="molecule type" value="Genomic_DNA"/>
</dbReference>
<feature type="region of interest" description="Disordered" evidence="1">
    <location>
        <begin position="1"/>
        <end position="60"/>
    </location>
</feature>
<dbReference type="Gene3D" id="3.30.420.10">
    <property type="entry name" value="Ribonuclease H-like superfamily/Ribonuclease H"/>
    <property type="match status" value="1"/>
</dbReference>
<evidence type="ECO:0000256" key="1">
    <source>
        <dbReference type="SAM" id="MobiDB-lite"/>
    </source>
</evidence>
<dbReference type="InterPro" id="IPR036397">
    <property type="entry name" value="RNaseH_sf"/>
</dbReference>
<proteinExistence type="predicted"/>
<dbReference type="GO" id="GO:0015074">
    <property type="term" value="P:DNA integration"/>
    <property type="evidence" value="ECO:0007669"/>
    <property type="project" value="InterPro"/>
</dbReference>
<evidence type="ECO:0000313" key="3">
    <source>
        <dbReference type="EMBL" id="NKE72799.1"/>
    </source>
</evidence>
<dbReference type="PANTHER" id="PTHR46889">
    <property type="entry name" value="TRANSPOSASE INSF FOR INSERTION SEQUENCE IS3B-RELATED"/>
    <property type="match status" value="1"/>
</dbReference>
<dbReference type="PANTHER" id="PTHR46889:SF4">
    <property type="entry name" value="TRANSPOSASE INSO FOR INSERTION SEQUENCE ELEMENT IS911B-RELATED"/>
    <property type="match status" value="1"/>
</dbReference>
<organism evidence="3 4">
    <name type="scientific">Candidatus Manganitrophus noduliformans</name>
    <dbReference type="NCBI Taxonomy" id="2606439"/>
    <lineage>
        <taxon>Bacteria</taxon>
        <taxon>Pseudomonadati</taxon>
        <taxon>Nitrospirota</taxon>
        <taxon>Nitrospiria</taxon>
        <taxon>Candidatus Troglogloeales</taxon>
        <taxon>Candidatus Manganitrophaceae</taxon>
        <taxon>Candidatus Manganitrophus</taxon>
    </lineage>
</organism>
<dbReference type="SUPFAM" id="SSF53098">
    <property type="entry name" value="Ribonuclease H-like"/>
    <property type="match status" value="1"/>
</dbReference>
<sequence length="381" mass="43924">MEATATGGGESLPSQQQADQARGCKAAGSGESQAQRGRAQSILDHQRAKKRDELGLREGGRLMSAQKEAVLQLVAEQKERGRPVRETLVTLSVPRSTYYRWKKSNGTQPDRANRADPLTPEEKERIEAVKAAHPHLRHRQIQGVLQKGGTYLSFSAIYQYLKGRGLVEPYERRPAPWETPRYEVWQKNLMWGCDWTKLKIGDLRWYLLTLIDFFSRLIIAFEIVPTVNASHVKQIYRKGLLAQGILLASERKPELRVDQGSPNTSWVTKEFFEIIGAELSFARVRRPTDNAITERFYGTIKQEEIYLVGSYPDEQSAREEIGRYVGYYNTDRPHQSLMNFTPDHVHQVNNKTALLDELKEMKKEARKRRKEYWRTVEKVTH</sequence>
<feature type="compositionally biased region" description="Basic and acidic residues" evidence="1">
    <location>
        <begin position="44"/>
        <end position="60"/>
    </location>
</feature>
<dbReference type="GO" id="GO:0003676">
    <property type="term" value="F:nucleic acid binding"/>
    <property type="evidence" value="ECO:0007669"/>
    <property type="project" value="InterPro"/>
</dbReference>
<keyword evidence="4" id="KW-1185">Reference proteome</keyword>
<accession>A0A7X6DTC4</accession>
<dbReference type="Proteomes" id="UP000534783">
    <property type="component" value="Unassembled WGS sequence"/>
</dbReference>
<dbReference type="InterPro" id="IPR050900">
    <property type="entry name" value="Transposase_IS3/IS150/IS904"/>
</dbReference>
<feature type="region of interest" description="Disordered" evidence="1">
    <location>
        <begin position="101"/>
        <end position="120"/>
    </location>
</feature>
<comment type="caution">
    <text evidence="3">The sequence shown here is derived from an EMBL/GenBank/DDBJ whole genome shotgun (WGS) entry which is preliminary data.</text>
</comment>
<dbReference type="InterPro" id="IPR001584">
    <property type="entry name" value="Integrase_cat-core"/>
</dbReference>
<feature type="domain" description="Integrase catalytic" evidence="2">
    <location>
        <begin position="172"/>
        <end position="350"/>
    </location>
</feature>
<reference evidence="3 4" key="1">
    <citation type="journal article" date="2020" name="Nature">
        <title>Bacterial chemolithoautotrophy via manganese oxidation.</title>
        <authorList>
            <person name="Yu H."/>
            <person name="Leadbetter J.R."/>
        </authorList>
    </citation>
    <scope>NUCLEOTIDE SEQUENCE [LARGE SCALE GENOMIC DNA]</scope>
    <source>
        <strain evidence="3 4">Mn-1</strain>
    </source>
</reference>
<evidence type="ECO:0000259" key="2">
    <source>
        <dbReference type="PROSITE" id="PS50994"/>
    </source>
</evidence>
<name>A0A7X6DTC4_9BACT</name>
<dbReference type="InterPro" id="IPR012337">
    <property type="entry name" value="RNaseH-like_sf"/>
</dbReference>
<protein>
    <submittedName>
        <fullName evidence="3">Transposase family protein</fullName>
    </submittedName>
</protein>
<gene>
    <name evidence="3" type="ORF">MNODULE_18775</name>
</gene>